<dbReference type="AlphaFoldDB" id="A0A9P4IU72"/>
<accession>A0A9P4IU72</accession>
<dbReference type="PANTHER" id="PTHR42085:SF1">
    <property type="entry name" value="F-BOX DOMAIN-CONTAINING PROTEIN"/>
    <property type="match status" value="1"/>
</dbReference>
<organism evidence="2 3">
    <name type="scientific">Myriangium duriaei CBS 260.36</name>
    <dbReference type="NCBI Taxonomy" id="1168546"/>
    <lineage>
        <taxon>Eukaryota</taxon>
        <taxon>Fungi</taxon>
        <taxon>Dikarya</taxon>
        <taxon>Ascomycota</taxon>
        <taxon>Pezizomycotina</taxon>
        <taxon>Dothideomycetes</taxon>
        <taxon>Dothideomycetidae</taxon>
        <taxon>Myriangiales</taxon>
        <taxon>Myriangiaceae</taxon>
        <taxon>Myriangium</taxon>
    </lineage>
</organism>
<dbReference type="InterPro" id="IPR038883">
    <property type="entry name" value="AN11006-like"/>
</dbReference>
<feature type="region of interest" description="Disordered" evidence="1">
    <location>
        <begin position="24"/>
        <end position="83"/>
    </location>
</feature>
<evidence type="ECO:0000256" key="1">
    <source>
        <dbReference type="SAM" id="MobiDB-lite"/>
    </source>
</evidence>
<dbReference type="OrthoDB" id="62952at2759"/>
<proteinExistence type="predicted"/>
<sequence>MATQPIVDTRGLWRESALSTRTLSTASIFPPTDPDTPVNDYPSRKSTLTAIPDLTTDPDHEMIDTPLSDNPQSTTYQPPSSSLPSTVVNSPLFRLPRELRQAIFSYALTSPLGINFPTTTLDRSLQPQLLRLCRAVHAETAPLLYGANKLIFSHPSDANVFRHALADTRATSAHLSALILRIKNTDARLWTAYFNSLAPERSLVKDFPALRILFVRFRGPRYMPHFGPEQNVVNWLRDGKFVEIVPAVRKCRRSGTGMLGRRWWRGWRERRWGRVGR</sequence>
<evidence type="ECO:0000313" key="3">
    <source>
        <dbReference type="Proteomes" id="UP000799439"/>
    </source>
</evidence>
<dbReference type="Proteomes" id="UP000799439">
    <property type="component" value="Unassembled WGS sequence"/>
</dbReference>
<evidence type="ECO:0000313" key="2">
    <source>
        <dbReference type="EMBL" id="KAF2148476.1"/>
    </source>
</evidence>
<evidence type="ECO:0008006" key="4">
    <source>
        <dbReference type="Google" id="ProtNLM"/>
    </source>
</evidence>
<protein>
    <recommendedName>
        <fullName evidence="4">F-box domain-containing protein</fullName>
    </recommendedName>
</protein>
<comment type="caution">
    <text evidence="2">The sequence shown here is derived from an EMBL/GenBank/DDBJ whole genome shotgun (WGS) entry which is preliminary data.</text>
</comment>
<gene>
    <name evidence="2" type="ORF">K461DRAFT_271970</name>
</gene>
<dbReference type="PANTHER" id="PTHR42085">
    <property type="entry name" value="F-BOX DOMAIN-CONTAINING PROTEIN"/>
    <property type="match status" value="1"/>
</dbReference>
<reference evidence="2" key="1">
    <citation type="journal article" date="2020" name="Stud. Mycol.">
        <title>101 Dothideomycetes genomes: a test case for predicting lifestyles and emergence of pathogens.</title>
        <authorList>
            <person name="Haridas S."/>
            <person name="Albert R."/>
            <person name="Binder M."/>
            <person name="Bloem J."/>
            <person name="Labutti K."/>
            <person name="Salamov A."/>
            <person name="Andreopoulos B."/>
            <person name="Baker S."/>
            <person name="Barry K."/>
            <person name="Bills G."/>
            <person name="Bluhm B."/>
            <person name="Cannon C."/>
            <person name="Castanera R."/>
            <person name="Culley D."/>
            <person name="Daum C."/>
            <person name="Ezra D."/>
            <person name="Gonzalez J."/>
            <person name="Henrissat B."/>
            <person name="Kuo A."/>
            <person name="Liang C."/>
            <person name="Lipzen A."/>
            <person name="Lutzoni F."/>
            <person name="Magnuson J."/>
            <person name="Mondo S."/>
            <person name="Nolan M."/>
            <person name="Ohm R."/>
            <person name="Pangilinan J."/>
            <person name="Park H.-J."/>
            <person name="Ramirez L."/>
            <person name="Alfaro M."/>
            <person name="Sun H."/>
            <person name="Tritt A."/>
            <person name="Yoshinaga Y."/>
            <person name="Zwiers L.-H."/>
            <person name="Turgeon B."/>
            <person name="Goodwin S."/>
            <person name="Spatafora J."/>
            <person name="Crous P."/>
            <person name="Grigoriev I."/>
        </authorList>
    </citation>
    <scope>NUCLEOTIDE SEQUENCE</scope>
    <source>
        <strain evidence="2">CBS 260.36</strain>
    </source>
</reference>
<name>A0A9P4IU72_9PEZI</name>
<feature type="compositionally biased region" description="Low complexity" evidence="1">
    <location>
        <begin position="71"/>
        <end position="83"/>
    </location>
</feature>
<dbReference type="EMBL" id="ML996093">
    <property type="protein sequence ID" value="KAF2148476.1"/>
    <property type="molecule type" value="Genomic_DNA"/>
</dbReference>
<keyword evidence="3" id="KW-1185">Reference proteome</keyword>